<sequence>MESLLEQLKDYYLDKCSKNTPYHKVYIMKHIKNNKKKIIDITLYDLDEVLIKKEQKHKYIVKITDDPSPTEIAKYSKYERKYIPVIEDAYLYNNYFREIDQKKHDNNKYIENYRKTLNHIYELYGQSKKDHEYFNLFEKVLYDTIYKYNDESEIDDWLKIMKNKKLSLCHNYFWNNKKLYHLLILPDISRGIYDNTDNLFDPYTNLYEMNITNDGRNQMDISFSKNLSLDYSIHNEDMETLYRFINRKYLLQPNKGIQIKYTLFILGANKEDDIINLRDINTQHNPLLEHIYQLSSFFMYNLYSVTTRNINITTRNPTDTYGILYFKINNYTSYNHYTYREGVYEKEHNLFAIIENNKIPNYYAKNTFEYQIEYYQYLNIYKEKLDSYKNDKNNNITFINILELALSRLEDIKDRTLLNCYKKKYKLCDRSVISNDKTKDKYLEELNNHNNRYVSPKKSNINYKYSKLQDEIKNTKIIRFYDNAYKMYSIIMPNKILKLTPKFYCDNYIDLLVRMKLKKFIKNNDYTVYHGFVNTNDLYSDVYKIVQCSLPDIKSLNINPDKCITLPNKQIGNYDINNINELNKLFSSPVRTKIIYNKQITDQIQYHFDYVTKNKISTSHISTVPSFLQLIYLGLNENMLKFNMNENVYIFNNGKFIICPDPKWVDGLSLDIIQNITNIYDKSNKLPQIHYTAWYNPYQDNIIKTNFSLWEDAIISNNKKEINPATFKKIMDLVTSRNNDMQYNIFRNIHKAYKNGWFDNGNIKDKILEYYKNEENLDPIFRKEHSQYFLNLIDPKVLGLDNWDENIQLFIQNNELLRDKKLISYIHKGIDPLTMSFHIHLIFEPLKYEDDGGINIRDYEQRFTSENTRDVFYNLKLNPNYYRTNNHTLLSKIMYSTFYVNITDHIDPLLFDYPLYPTFNLKIFKLNNKNIIYPNIHALDNKLGFNYDQFTEEKKSKYIDYINKYHDNIENTEPFTFDDWILNKKITSIYQTKNDLLLKFKYIENFDSYTNYIDRMWDQNDTIREFYKNFINHYKKINNVM</sequence>
<evidence type="ECO:0000313" key="1">
    <source>
        <dbReference type="EMBL" id="ARF09839.1"/>
    </source>
</evidence>
<proteinExistence type="predicted"/>
<name>A0A1V0SDP2_9VIRU</name>
<gene>
    <name evidence="1" type="ORF">Indivirus_4_11</name>
</gene>
<dbReference type="EMBL" id="KY684088">
    <property type="protein sequence ID" value="ARF09839.1"/>
    <property type="molecule type" value="Genomic_DNA"/>
</dbReference>
<reference evidence="1" key="1">
    <citation type="journal article" date="2017" name="Science">
        <title>Giant viruses with an expanded complement of translation system components.</title>
        <authorList>
            <person name="Schulz F."/>
            <person name="Yutin N."/>
            <person name="Ivanova N.N."/>
            <person name="Ortega D.R."/>
            <person name="Lee T.K."/>
            <person name="Vierheilig J."/>
            <person name="Daims H."/>
            <person name="Horn M."/>
            <person name="Wagner M."/>
            <person name="Jensen G.J."/>
            <person name="Kyrpides N.C."/>
            <person name="Koonin E.V."/>
            <person name="Woyke T."/>
        </authorList>
    </citation>
    <scope>NUCLEOTIDE SEQUENCE</scope>
    <source>
        <strain evidence="1">ILV1</strain>
    </source>
</reference>
<protein>
    <submittedName>
        <fullName evidence="1">Uncharacterized protein</fullName>
    </submittedName>
</protein>
<organism evidence="1">
    <name type="scientific">Indivirus ILV1</name>
    <dbReference type="NCBI Taxonomy" id="1977633"/>
    <lineage>
        <taxon>Viruses</taxon>
        <taxon>Varidnaviria</taxon>
        <taxon>Bamfordvirae</taxon>
        <taxon>Nucleocytoviricota</taxon>
        <taxon>Megaviricetes</taxon>
        <taxon>Imitervirales</taxon>
        <taxon>Mimiviridae</taxon>
        <taxon>Klosneuvirinae</taxon>
        <taxon>Indivirus</taxon>
    </lineage>
</organism>
<accession>A0A1V0SDP2</accession>